<feature type="non-terminal residue" evidence="1">
    <location>
        <position position="1"/>
    </location>
</feature>
<feature type="non-terminal residue" evidence="1">
    <location>
        <position position="73"/>
    </location>
</feature>
<proteinExistence type="predicted"/>
<dbReference type="Proteomes" id="UP001519460">
    <property type="component" value="Unassembled WGS sequence"/>
</dbReference>
<sequence>EPSHPTIVGLILFPPPRHRQPPGANGICICRGLPPVGCPEFEKMMIGFRATTETARLAQRKWRPYADTGRCER</sequence>
<organism evidence="1 2">
    <name type="scientific">Batillaria attramentaria</name>
    <dbReference type="NCBI Taxonomy" id="370345"/>
    <lineage>
        <taxon>Eukaryota</taxon>
        <taxon>Metazoa</taxon>
        <taxon>Spiralia</taxon>
        <taxon>Lophotrochozoa</taxon>
        <taxon>Mollusca</taxon>
        <taxon>Gastropoda</taxon>
        <taxon>Caenogastropoda</taxon>
        <taxon>Sorbeoconcha</taxon>
        <taxon>Cerithioidea</taxon>
        <taxon>Batillariidae</taxon>
        <taxon>Batillaria</taxon>
    </lineage>
</organism>
<gene>
    <name evidence="1" type="ORF">BaRGS_00038738</name>
</gene>
<reference evidence="1 2" key="1">
    <citation type="journal article" date="2023" name="Sci. Data">
        <title>Genome assembly of the Korean intertidal mud-creeper Batillaria attramentaria.</title>
        <authorList>
            <person name="Patra A.K."/>
            <person name="Ho P.T."/>
            <person name="Jun S."/>
            <person name="Lee S.J."/>
            <person name="Kim Y."/>
            <person name="Won Y.J."/>
        </authorList>
    </citation>
    <scope>NUCLEOTIDE SEQUENCE [LARGE SCALE GENOMIC DNA]</scope>
    <source>
        <strain evidence="1">Wonlab-2016</strain>
    </source>
</reference>
<dbReference type="EMBL" id="JACVVK020000639">
    <property type="protein sequence ID" value="KAK7461236.1"/>
    <property type="molecule type" value="Genomic_DNA"/>
</dbReference>
<keyword evidence="2" id="KW-1185">Reference proteome</keyword>
<evidence type="ECO:0000313" key="2">
    <source>
        <dbReference type="Proteomes" id="UP001519460"/>
    </source>
</evidence>
<comment type="caution">
    <text evidence="1">The sequence shown here is derived from an EMBL/GenBank/DDBJ whole genome shotgun (WGS) entry which is preliminary data.</text>
</comment>
<protein>
    <submittedName>
        <fullName evidence="1">Uncharacterized protein</fullName>
    </submittedName>
</protein>
<name>A0ABD0J4Z2_9CAEN</name>
<dbReference type="AlphaFoldDB" id="A0ABD0J4Z2"/>
<evidence type="ECO:0000313" key="1">
    <source>
        <dbReference type="EMBL" id="KAK7461236.1"/>
    </source>
</evidence>
<accession>A0ABD0J4Z2</accession>